<dbReference type="AlphaFoldDB" id="C5TA83"/>
<keyword evidence="2" id="KW-1185">Reference proteome</keyword>
<proteinExistence type="predicted"/>
<comment type="caution">
    <text evidence="1">The sequence shown here is derived from an EMBL/GenBank/DDBJ whole genome shotgun (WGS) entry which is preliminary data.</text>
</comment>
<dbReference type="EMBL" id="ACQT01000234">
    <property type="protein sequence ID" value="EER58609.1"/>
    <property type="molecule type" value="Genomic_DNA"/>
</dbReference>
<dbReference type="Proteomes" id="UP000003856">
    <property type="component" value="Unassembled WGS sequence"/>
</dbReference>
<reference evidence="1 2" key="1">
    <citation type="submission" date="2009-05" db="EMBL/GenBank/DDBJ databases">
        <title>The draft genome of Acidovorax delafieldii 2AN.</title>
        <authorList>
            <consortium name="US DOE Joint Genome Institute (JGI-PGF)"/>
            <person name="Lucas S."/>
            <person name="Copeland A."/>
            <person name="Lapidus A."/>
            <person name="Glavina del Rio T."/>
            <person name="Tice H."/>
            <person name="Bruce D."/>
            <person name="Goodwin L."/>
            <person name="Pitluck S."/>
            <person name="Larimer F."/>
            <person name="Land M.L."/>
            <person name="Hauser L."/>
            <person name="Shelobolina E.S."/>
            <person name="Picardal F."/>
            <person name="Roden E."/>
            <person name="Emerson D."/>
        </authorList>
    </citation>
    <scope>NUCLEOTIDE SEQUENCE [LARGE SCALE GENOMIC DNA]</scope>
    <source>
        <strain evidence="1 2">2AN</strain>
    </source>
</reference>
<evidence type="ECO:0000313" key="2">
    <source>
        <dbReference type="Proteomes" id="UP000003856"/>
    </source>
</evidence>
<evidence type="ECO:0000313" key="1">
    <source>
        <dbReference type="EMBL" id="EER58609.1"/>
    </source>
</evidence>
<protein>
    <submittedName>
        <fullName evidence="1">Uncharacterized protein</fullName>
    </submittedName>
</protein>
<accession>C5TA83</accession>
<dbReference type="PATRIC" id="fig|573060.9.peg.1154"/>
<name>C5TA83_ACIDE</name>
<sequence length="44" mass="4469">MAGPQGLPALLAEQGFRVERVAFAPAGKVPVAPPKSGSKEPLAQ</sequence>
<organism evidence="1 2">
    <name type="scientific">Acidovorax delafieldii 2AN</name>
    <dbReference type="NCBI Taxonomy" id="573060"/>
    <lineage>
        <taxon>Bacteria</taxon>
        <taxon>Pseudomonadati</taxon>
        <taxon>Pseudomonadota</taxon>
        <taxon>Betaproteobacteria</taxon>
        <taxon>Burkholderiales</taxon>
        <taxon>Comamonadaceae</taxon>
        <taxon>Acidovorax</taxon>
    </lineage>
</organism>
<gene>
    <name evidence="1" type="ORF">AcdelDRAFT_3813</name>
</gene>